<keyword evidence="4" id="KW-1185">Reference proteome</keyword>
<evidence type="ECO:0000256" key="2">
    <source>
        <dbReference type="SAM" id="SignalP"/>
    </source>
</evidence>
<dbReference type="PROSITE" id="PS51257">
    <property type="entry name" value="PROKAR_LIPOPROTEIN"/>
    <property type="match status" value="1"/>
</dbReference>
<dbReference type="EMBL" id="JACSPN010000001">
    <property type="protein sequence ID" value="MBE7698763.1"/>
    <property type="molecule type" value="Genomic_DNA"/>
</dbReference>
<feature type="signal peptide" evidence="2">
    <location>
        <begin position="1"/>
        <end position="20"/>
    </location>
</feature>
<dbReference type="AlphaFoldDB" id="A0A9D5U5A3"/>
<comment type="caution">
    <text evidence="3">The sequence shown here is derived from an EMBL/GenBank/DDBJ whole genome shotgun (WGS) entry which is preliminary data.</text>
</comment>
<proteinExistence type="predicted"/>
<reference evidence="3 4" key="1">
    <citation type="submission" date="2020-08" db="EMBL/GenBank/DDBJ databases">
        <title>A Genomic Blueprint of the Chicken Gut Microbiome.</title>
        <authorList>
            <person name="Gilroy R."/>
            <person name="Ravi A."/>
            <person name="Getino M."/>
            <person name="Pursley I."/>
            <person name="Horton D.L."/>
            <person name="Alikhan N.-F."/>
            <person name="Baker D."/>
            <person name="Gharbi K."/>
            <person name="Hall N."/>
            <person name="Watson M."/>
            <person name="Adriaenssens E.M."/>
            <person name="Foster-Nyarko E."/>
            <person name="Jarju S."/>
            <person name="Secka A."/>
            <person name="Antonio M."/>
            <person name="Oren A."/>
            <person name="Chaudhuri R."/>
            <person name="La Ragione R.M."/>
            <person name="Hildebrand F."/>
            <person name="Pallen M.J."/>
        </authorList>
    </citation>
    <scope>NUCLEOTIDE SEQUENCE [LARGE SCALE GENOMIC DNA]</scope>
    <source>
        <strain evidence="3 4">Sa1BUA8</strain>
    </source>
</reference>
<protein>
    <recommendedName>
        <fullName evidence="5">Secreted protein</fullName>
    </recommendedName>
</protein>
<feature type="compositionally biased region" description="Low complexity" evidence="1">
    <location>
        <begin position="25"/>
        <end position="38"/>
    </location>
</feature>
<evidence type="ECO:0000256" key="1">
    <source>
        <dbReference type="SAM" id="MobiDB-lite"/>
    </source>
</evidence>
<keyword evidence="2" id="KW-0732">Signal</keyword>
<feature type="region of interest" description="Disordered" evidence="1">
    <location>
        <begin position="25"/>
        <end position="56"/>
    </location>
</feature>
<gene>
    <name evidence="3" type="ORF">H9623_00385</name>
</gene>
<dbReference type="RefSeq" id="WP_193718114.1">
    <property type="nucleotide sequence ID" value="NZ_JACSPN010000001.1"/>
</dbReference>
<evidence type="ECO:0000313" key="4">
    <source>
        <dbReference type="Proteomes" id="UP000822993"/>
    </source>
</evidence>
<feature type="compositionally biased region" description="Acidic residues" evidence="1">
    <location>
        <begin position="41"/>
        <end position="53"/>
    </location>
</feature>
<evidence type="ECO:0008006" key="5">
    <source>
        <dbReference type="Google" id="ProtNLM"/>
    </source>
</evidence>
<accession>A0A9D5U5A3</accession>
<organism evidence="3 4">
    <name type="scientific">Oerskovia douganii</name>
    <dbReference type="NCBI Taxonomy" id="2762210"/>
    <lineage>
        <taxon>Bacteria</taxon>
        <taxon>Bacillati</taxon>
        <taxon>Actinomycetota</taxon>
        <taxon>Actinomycetes</taxon>
        <taxon>Micrococcales</taxon>
        <taxon>Cellulomonadaceae</taxon>
        <taxon>Oerskovia</taxon>
    </lineage>
</organism>
<feature type="chain" id="PRO_5039457548" description="Secreted protein" evidence="2">
    <location>
        <begin position="21"/>
        <end position="190"/>
    </location>
</feature>
<evidence type="ECO:0000313" key="3">
    <source>
        <dbReference type="EMBL" id="MBE7698763.1"/>
    </source>
</evidence>
<dbReference type="Proteomes" id="UP000822993">
    <property type="component" value="Unassembled WGS sequence"/>
</dbReference>
<name>A0A9D5U5A3_9CELL</name>
<sequence>MTSLRRLAPALSLVAVLALAACGTATDSGGDSSGTPGAEESTTDETTPADDSSETAQTPIDAADLPIEAGANGIELPAGIDAPTNGGTGAAWTAEDGYLYVVTFGSSTCPRIADGEATLDGSDVVVTFEELDASKPCTMDLRAWTTVVQAPEGVDESADVTVRLGEDGTVVLAPRSAAGQVGEAAWVTQS</sequence>